<sequence length="461" mass="50956">MDQPISSHGSTSAQRTSAPRKKACQGCTVARARCDLVRPSCSRCLDRHIHCEYLAPAAAGARLRKASRPSAASHLAYTSPAPTPTRPSTSAVTSSEIASTSYNGPAFSPTPPTSSLVRQDGNANDALGAAFDDNTTAMLLAPLDVSHIRDRWLDYYFTPTTKQIKEYPARVAALMAKTMASYSPMWIRSQAHSPPFIHPAQLQLGAHHKNMPEPLANCLSLLRLCQNAAPGSHDLVRESIHREMERLVASVGADTQNMQTLQQHLMCLSALQAYFLLSLHSYRLYKTQPDIAVFGPDNIATLHDLASKVSAAGVLCPEEVGGASLTGGAVPHWESWIIAEAKRRTIFCVYMFEDVYNYENHCTTYLAEELAPLLAPSSKWLWQARDRASFEAEYAHWTRAWSGQRGLAISELWPQVVSDKLDEAIQTLRKQETEERIARWTEDVDEFGMFLLAVCTTTHNS</sequence>
<dbReference type="STRING" id="2025994.A0A2T3A5R3"/>
<feature type="region of interest" description="Disordered" evidence="6">
    <location>
        <begin position="71"/>
        <end position="95"/>
    </location>
</feature>
<dbReference type="CDD" id="cd00067">
    <property type="entry name" value="GAL4"/>
    <property type="match status" value="1"/>
</dbReference>
<dbReference type="Gene3D" id="4.10.240.10">
    <property type="entry name" value="Zn(2)-C6 fungal-type DNA-binding domain"/>
    <property type="match status" value="1"/>
</dbReference>
<dbReference type="InterPro" id="IPR036864">
    <property type="entry name" value="Zn2-C6_fun-type_DNA-bd_sf"/>
</dbReference>
<dbReference type="PROSITE" id="PS00463">
    <property type="entry name" value="ZN2_CY6_FUNGAL_1"/>
    <property type="match status" value="1"/>
</dbReference>
<feature type="compositionally biased region" description="Polar residues" evidence="6">
    <location>
        <begin position="1"/>
        <end position="17"/>
    </location>
</feature>
<evidence type="ECO:0000256" key="2">
    <source>
        <dbReference type="ARBA" id="ARBA00022833"/>
    </source>
</evidence>
<evidence type="ECO:0000256" key="6">
    <source>
        <dbReference type="SAM" id="MobiDB-lite"/>
    </source>
</evidence>
<dbReference type="PANTHER" id="PTHR47660">
    <property type="entry name" value="TRANSCRIPTION FACTOR WITH C2H2 AND ZN(2)-CYS(6) DNA BINDING DOMAIN (EUROFUNG)-RELATED-RELATED"/>
    <property type="match status" value="1"/>
</dbReference>
<keyword evidence="4" id="KW-0804">Transcription</keyword>
<dbReference type="GO" id="GO:0008270">
    <property type="term" value="F:zinc ion binding"/>
    <property type="evidence" value="ECO:0007669"/>
    <property type="project" value="InterPro"/>
</dbReference>
<keyword evidence="1" id="KW-0479">Metal-binding</keyword>
<evidence type="ECO:0000259" key="7">
    <source>
        <dbReference type="PROSITE" id="PS50048"/>
    </source>
</evidence>
<reference evidence="8 9" key="1">
    <citation type="journal article" date="2018" name="Mycol. Prog.">
        <title>Coniella lustricola, a new species from submerged detritus.</title>
        <authorList>
            <person name="Raudabaugh D.B."/>
            <person name="Iturriaga T."/>
            <person name="Carver A."/>
            <person name="Mondo S."/>
            <person name="Pangilinan J."/>
            <person name="Lipzen A."/>
            <person name="He G."/>
            <person name="Amirebrahimi M."/>
            <person name="Grigoriev I.V."/>
            <person name="Miller A.N."/>
        </authorList>
    </citation>
    <scope>NUCLEOTIDE SEQUENCE [LARGE SCALE GENOMIC DNA]</scope>
    <source>
        <strain evidence="8 9">B22-T-1</strain>
    </source>
</reference>
<evidence type="ECO:0000256" key="3">
    <source>
        <dbReference type="ARBA" id="ARBA00023015"/>
    </source>
</evidence>
<dbReference type="InParanoid" id="A0A2T3A5R3"/>
<protein>
    <recommendedName>
        <fullName evidence="7">Zn(2)-C6 fungal-type domain-containing protein</fullName>
    </recommendedName>
</protein>
<keyword evidence="3" id="KW-0805">Transcription regulation</keyword>
<feature type="domain" description="Zn(2)-C6 fungal-type" evidence="7">
    <location>
        <begin position="23"/>
        <end position="53"/>
    </location>
</feature>
<keyword evidence="9" id="KW-1185">Reference proteome</keyword>
<evidence type="ECO:0000256" key="4">
    <source>
        <dbReference type="ARBA" id="ARBA00023163"/>
    </source>
</evidence>
<keyword evidence="2" id="KW-0862">Zinc</keyword>
<dbReference type="OrthoDB" id="2441642at2759"/>
<dbReference type="Pfam" id="PF00172">
    <property type="entry name" value="Zn_clus"/>
    <property type="match status" value="1"/>
</dbReference>
<proteinExistence type="predicted"/>
<accession>A0A2T3A5R3</accession>
<evidence type="ECO:0000256" key="5">
    <source>
        <dbReference type="ARBA" id="ARBA00023242"/>
    </source>
</evidence>
<name>A0A2T3A5R3_9PEZI</name>
<dbReference type="EMBL" id="KZ678461">
    <property type="protein sequence ID" value="PSR83362.1"/>
    <property type="molecule type" value="Genomic_DNA"/>
</dbReference>
<organism evidence="8 9">
    <name type="scientific">Coniella lustricola</name>
    <dbReference type="NCBI Taxonomy" id="2025994"/>
    <lineage>
        <taxon>Eukaryota</taxon>
        <taxon>Fungi</taxon>
        <taxon>Dikarya</taxon>
        <taxon>Ascomycota</taxon>
        <taxon>Pezizomycotina</taxon>
        <taxon>Sordariomycetes</taxon>
        <taxon>Sordariomycetidae</taxon>
        <taxon>Diaporthales</taxon>
        <taxon>Schizoparmaceae</taxon>
        <taxon>Coniella</taxon>
    </lineage>
</organism>
<dbReference type="Proteomes" id="UP000241462">
    <property type="component" value="Unassembled WGS sequence"/>
</dbReference>
<dbReference type="PROSITE" id="PS50048">
    <property type="entry name" value="ZN2_CY6_FUNGAL_2"/>
    <property type="match status" value="1"/>
</dbReference>
<dbReference type="SUPFAM" id="SSF57701">
    <property type="entry name" value="Zn2/Cys6 DNA-binding domain"/>
    <property type="match status" value="1"/>
</dbReference>
<gene>
    <name evidence="8" type="ORF">BD289DRAFT_436031</name>
</gene>
<dbReference type="AlphaFoldDB" id="A0A2T3A5R3"/>
<feature type="compositionally biased region" description="Low complexity" evidence="6">
    <location>
        <begin position="86"/>
        <end position="95"/>
    </location>
</feature>
<feature type="region of interest" description="Disordered" evidence="6">
    <location>
        <begin position="1"/>
        <end position="22"/>
    </location>
</feature>
<evidence type="ECO:0000313" key="8">
    <source>
        <dbReference type="EMBL" id="PSR83362.1"/>
    </source>
</evidence>
<evidence type="ECO:0000313" key="9">
    <source>
        <dbReference type="Proteomes" id="UP000241462"/>
    </source>
</evidence>
<keyword evidence="5" id="KW-0539">Nucleus</keyword>
<evidence type="ECO:0000256" key="1">
    <source>
        <dbReference type="ARBA" id="ARBA00022723"/>
    </source>
</evidence>
<dbReference type="GO" id="GO:0000981">
    <property type="term" value="F:DNA-binding transcription factor activity, RNA polymerase II-specific"/>
    <property type="evidence" value="ECO:0007669"/>
    <property type="project" value="InterPro"/>
</dbReference>
<dbReference type="PANTHER" id="PTHR47660:SF3">
    <property type="entry name" value="FINGER DOMAIN PROTEIN, PUTATIVE (AFU_ORTHOLOGUE AFUA_4G03310)-RELATED"/>
    <property type="match status" value="1"/>
</dbReference>
<dbReference type="InterPro" id="IPR001138">
    <property type="entry name" value="Zn2Cys6_DnaBD"/>
</dbReference>